<evidence type="ECO:0000256" key="9">
    <source>
        <dbReference type="SAM" id="Phobius"/>
    </source>
</evidence>
<evidence type="ECO:0000256" key="2">
    <source>
        <dbReference type="ARBA" id="ARBA00006523"/>
    </source>
</evidence>
<evidence type="ECO:0000259" key="10">
    <source>
        <dbReference type="PROSITE" id="PS50850"/>
    </source>
</evidence>
<comment type="subcellular location">
    <subcellularLocation>
        <location evidence="1">Cell membrane</location>
        <topology evidence="1">Multi-pass membrane protein</topology>
    </subcellularLocation>
</comment>
<proteinExistence type="inferred from homology"/>
<feature type="domain" description="Major facilitator superfamily (MFS) profile" evidence="10">
    <location>
        <begin position="28"/>
        <end position="409"/>
    </location>
</feature>
<dbReference type="InterPro" id="IPR036259">
    <property type="entry name" value="MFS_trans_sf"/>
</dbReference>
<dbReference type="AlphaFoldDB" id="A0AAU6Q2J4"/>
<feature type="transmembrane region" description="Helical" evidence="9">
    <location>
        <begin position="120"/>
        <end position="142"/>
    </location>
</feature>
<dbReference type="PANTHER" id="PTHR23535:SF2">
    <property type="entry name" value="SUGAR EFFLUX TRANSPORTER A-RELATED"/>
    <property type="match status" value="1"/>
</dbReference>
<feature type="transmembrane region" description="Helical" evidence="9">
    <location>
        <begin position="269"/>
        <end position="289"/>
    </location>
</feature>
<organism evidence="11">
    <name type="scientific">Deinococcus sp. VB142</name>
    <dbReference type="NCBI Taxonomy" id="3112952"/>
    <lineage>
        <taxon>Bacteria</taxon>
        <taxon>Thermotogati</taxon>
        <taxon>Deinococcota</taxon>
        <taxon>Deinococci</taxon>
        <taxon>Deinococcales</taxon>
        <taxon>Deinococcaceae</taxon>
        <taxon>Deinococcus</taxon>
    </lineage>
</organism>
<comment type="similarity">
    <text evidence="2">Belongs to the major facilitator superfamily. Set transporter family.</text>
</comment>
<dbReference type="PANTHER" id="PTHR23535">
    <property type="entry name" value="SUGAR EFFLUX TRANSPORTER A-RELATED"/>
    <property type="match status" value="1"/>
</dbReference>
<keyword evidence="8 9" id="KW-0472">Membrane</keyword>
<dbReference type="PROSITE" id="PS50850">
    <property type="entry name" value="MFS"/>
    <property type="match status" value="1"/>
</dbReference>
<feature type="transmembrane region" description="Helical" evidence="9">
    <location>
        <begin position="234"/>
        <end position="257"/>
    </location>
</feature>
<keyword evidence="5" id="KW-0762">Sugar transport</keyword>
<evidence type="ECO:0000256" key="5">
    <source>
        <dbReference type="ARBA" id="ARBA00022597"/>
    </source>
</evidence>
<protein>
    <submittedName>
        <fullName evidence="11">Sugar efflux transporter</fullName>
    </submittedName>
</protein>
<keyword evidence="3" id="KW-0813">Transport</keyword>
<evidence type="ECO:0000256" key="8">
    <source>
        <dbReference type="ARBA" id="ARBA00023136"/>
    </source>
</evidence>
<keyword evidence="4" id="KW-1003">Cell membrane</keyword>
<evidence type="ECO:0000256" key="6">
    <source>
        <dbReference type="ARBA" id="ARBA00022692"/>
    </source>
</evidence>
<evidence type="ECO:0000256" key="7">
    <source>
        <dbReference type="ARBA" id="ARBA00022989"/>
    </source>
</evidence>
<keyword evidence="7 9" id="KW-1133">Transmembrane helix</keyword>
<name>A0AAU6Q2J4_9DEIO</name>
<keyword evidence="6 9" id="KW-0812">Transmembrane</keyword>
<feature type="transmembrane region" description="Helical" evidence="9">
    <location>
        <begin position="298"/>
        <end position="316"/>
    </location>
</feature>
<sequence>MSTPSPSPLHDPPTSIAATLPALLRLPHALGLTLAVLLLGLATSLAGPYMSLFAVEQVGMTPLQLGLFLTLNALSAVGISTLLGRWADLRSERKPLVLLTLAAGVLAYLALSGVRSLAGVMLTGVLLLAVSAAAFPQVFAFARSAFASAPGDLPEKAVTLLRAVFSFAWVVGPGLGAAVLGLGSFQAVFLLAAGCYGLAALALLRIRPAAPAPQSVSTPVHEAPSAPPAPRSMAWAVVAFTLYGMAMHMGMVMFSLFVTQTLHGSEGQVGFLVGLCALLEIPVMLAFVLARRVNIEKLIGAGLLLFAVHFALIYLAQDMTLLMVTQALRAVVLAIMAGLGMTYFQQRMPGQFRAATTLFSNTSVVGSMLSGIVAGGWAQLFGYRPVFLLCAALSLLAWASILWADREAR</sequence>
<dbReference type="CDD" id="cd17471">
    <property type="entry name" value="MFS_Set"/>
    <property type="match status" value="1"/>
</dbReference>
<dbReference type="GO" id="GO:0022857">
    <property type="term" value="F:transmembrane transporter activity"/>
    <property type="evidence" value="ECO:0007669"/>
    <property type="project" value="InterPro"/>
</dbReference>
<feature type="transmembrane region" description="Helical" evidence="9">
    <location>
        <begin position="386"/>
        <end position="404"/>
    </location>
</feature>
<dbReference type="RefSeq" id="WP_339096014.1">
    <property type="nucleotide sequence ID" value="NZ_CP149782.1"/>
</dbReference>
<dbReference type="GO" id="GO:0005886">
    <property type="term" value="C:plasma membrane"/>
    <property type="evidence" value="ECO:0007669"/>
    <property type="project" value="UniProtKB-SubCell"/>
</dbReference>
<feature type="transmembrane region" description="Helical" evidence="9">
    <location>
        <begin position="322"/>
        <end position="344"/>
    </location>
</feature>
<evidence type="ECO:0000313" key="11">
    <source>
        <dbReference type="EMBL" id="WYF44834.1"/>
    </source>
</evidence>
<accession>A0AAU6Q2J4</accession>
<dbReference type="Gene3D" id="1.20.1250.20">
    <property type="entry name" value="MFS general substrate transporter like domains"/>
    <property type="match status" value="2"/>
</dbReference>
<dbReference type="EMBL" id="CP149782">
    <property type="protein sequence ID" value="WYF44834.1"/>
    <property type="molecule type" value="Genomic_DNA"/>
</dbReference>
<feature type="transmembrane region" description="Helical" evidence="9">
    <location>
        <begin position="63"/>
        <end position="84"/>
    </location>
</feature>
<dbReference type="InterPro" id="IPR011701">
    <property type="entry name" value="MFS"/>
</dbReference>
<dbReference type="InterPro" id="IPR020846">
    <property type="entry name" value="MFS_dom"/>
</dbReference>
<evidence type="ECO:0000256" key="3">
    <source>
        <dbReference type="ARBA" id="ARBA00022448"/>
    </source>
</evidence>
<evidence type="ECO:0000256" key="1">
    <source>
        <dbReference type="ARBA" id="ARBA00004651"/>
    </source>
</evidence>
<feature type="transmembrane region" description="Helical" evidence="9">
    <location>
        <begin position="96"/>
        <end position="114"/>
    </location>
</feature>
<feature type="transmembrane region" description="Helical" evidence="9">
    <location>
        <begin position="29"/>
        <end position="51"/>
    </location>
</feature>
<evidence type="ECO:0000256" key="4">
    <source>
        <dbReference type="ARBA" id="ARBA00022475"/>
    </source>
</evidence>
<feature type="transmembrane region" description="Helical" evidence="9">
    <location>
        <begin position="188"/>
        <end position="206"/>
    </location>
</feature>
<gene>
    <name evidence="11" type="ORF">WDJ50_01585</name>
</gene>
<feature type="transmembrane region" description="Helical" evidence="9">
    <location>
        <begin position="356"/>
        <end position="380"/>
    </location>
</feature>
<dbReference type="Pfam" id="PF07690">
    <property type="entry name" value="MFS_1"/>
    <property type="match status" value="1"/>
</dbReference>
<reference evidence="11" key="1">
    <citation type="submission" date="2024-03" db="EMBL/GenBank/DDBJ databases">
        <title>Deinococcus weizhi sp. nov., isolated from human skin.</title>
        <authorList>
            <person name="Wei Z."/>
            <person name="Tian F."/>
            <person name="Yang C."/>
            <person name="Xin L.T."/>
            <person name="Wen Z.J."/>
            <person name="Lan K.C."/>
            <person name="Yu L."/>
            <person name="Zhe W."/>
            <person name="Dan F.D."/>
            <person name="Jun W."/>
            <person name="Rui Z."/>
            <person name="Yong X.J."/>
            <person name="Ting Y."/>
            <person name="Wei X."/>
            <person name="Xu Z.G."/>
            <person name="Xin Z."/>
            <person name="Dong F.G."/>
            <person name="Ni X.M."/>
            <person name="Zheng M.G."/>
            <person name="Chun Y."/>
            <person name="Qian W.X."/>
        </authorList>
    </citation>
    <scope>NUCLEOTIDE SEQUENCE</scope>
    <source>
        <strain evidence="11">VB142</strain>
    </source>
</reference>
<dbReference type="SUPFAM" id="SSF103473">
    <property type="entry name" value="MFS general substrate transporter"/>
    <property type="match status" value="1"/>
</dbReference>